<evidence type="ECO:0000259" key="2">
    <source>
        <dbReference type="Pfam" id="PF12965"/>
    </source>
</evidence>
<reference evidence="3 4" key="1">
    <citation type="submission" date="2022-04" db="EMBL/GenBank/DDBJ databases">
        <title>Positive selection, recombination, and allopatry shape intraspecific diversity of widespread and dominant cyanobacteria.</title>
        <authorList>
            <person name="Wei J."/>
            <person name="Shu W."/>
            <person name="Hu C."/>
        </authorList>
    </citation>
    <scope>NUCLEOTIDE SEQUENCE [LARGE SCALE GENOMIC DNA]</scope>
    <source>
        <strain evidence="3 4">GB2-A4</strain>
    </source>
</reference>
<dbReference type="InterPro" id="IPR027417">
    <property type="entry name" value="P-loop_NTPase"/>
</dbReference>
<dbReference type="Pfam" id="PF12965">
    <property type="entry name" value="DUF3854"/>
    <property type="match status" value="1"/>
</dbReference>
<feature type="region of interest" description="Disordered" evidence="1">
    <location>
        <begin position="74"/>
        <end position="93"/>
    </location>
</feature>
<keyword evidence="4" id="KW-1185">Reference proteome</keyword>
<evidence type="ECO:0000313" key="4">
    <source>
        <dbReference type="Proteomes" id="UP001464891"/>
    </source>
</evidence>
<gene>
    <name evidence="3" type="ORF">NC998_24775</name>
</gene>
<dbReference type="PANTHER" id="PTHR34985">
    <property type="entry name" value="SLR0554 PROTEIN"/>
    <property type="match status" value="1"/>
</dbReference>
<protein>
    <submittedName>
        <fullName evidence="3">DUF3854 domain-containing protein</fullName>
    </submittedName>
</protein>
<feature type="compositionally biased region" description="Polar residues" evidence="1">
    <location>
        <begin position="84"/>
        <end position="93"/>
    </location>
</feature>
<dbReference type="RefSeq" id="WP_190442498.1">
    <property type="nucleotide sequence ID" value="NZ_JAMPKM010000025.1"/>
</dbReference>
<dbReference type="CDD" id="cd01029">
    <property type="entry name" value="TOPRIM_primases"/>
    <property type="match status" value="1"/>
</dbReference>
<dbReference type="InterPro" id="IPR024385">
    <property type="entry name" value="DUF3854"/>
</dbReference>
<proteinExistence type="predicted"/>
<dbReference type="Proteomes" id="UP001464891">
    <property type="component" value="Unassembled WGS sequence"/>
</dbReference>
<dbReference type="SUPFAM" id="SSF52540">
    <property type="entry name" value="P-loop containing nucleoside triphosphate hydrolases"/>
    <property type="match status" value="1"/>
</dbReference>
<name>A0ABV0JEW8_9CYAN</name>
<evidence type="ECO:0000313" key="3">
    <source>
        <dbReference type="EMBL" id="MEP0820318.1"/>
    </source>
</evidence>
<comment type="caution">
    <text evidence="3">The sequence shown here is derived from an EMBL/GenBank/DDBJ whole genome shotgun (WGS) entry which is preliminary data.</text>
</comment>
<accession>A0ABV0JEW8</accession>
<dbReference type="PANTHER" id="PTHR34985:SF1">
    <property type="entry name" value="SLR0554 PROTEIN"/>
    <property type="match status" value="1"/>
</dbReference>
<sequence>MKINILALIVLLKRALVLQSPVETLDLIELVLLKSNNLPSKKSAFEIAIPSPKRKRRRISGITQIAALQRRVGRNPASGGMQGHHSQTRQATTAIRAERSEIIPSLMSDADKIEWMLDDFRASAVPDRLTLINARWVEGDEVVQIAAEEKIAQIQKVNSYVTQATRRYLDQSRSLIAGAWIVYGCDPNGLHSGEVGCIKPIQPRTTISKGKRKKIKYETPAGMKALPIQPWVDDETAADIYKRYGVTPFPNETFWQVVRRYNLPIGIAEGLKKALSLIAHGLPAIAVRGVACWHEKGSRELHPALKNFATAGRTIFIIFDQDEKPSTRNQVERQIQALGTELEQFGGKIFVPTWDRALGKGVDDAIAGQGNQGQVWLDGVLDTAQPLKHLKRSRQIAAASNEIDRHNALTYSVERETEGEYLPKLPPLERGAIHIVSASMNAGKTRRIGREWVREAIAMGWNVLVLSPLNSLGQQTAQDWGLPHIHDFGTSPEQQQALWSYVSASHGVVLCPNSLPRLPASFGERPVLMVIDEANQVIEHINEGNTLGNRWSDIQERFAAVTTHAIQTGAIVLSEDGIPDRAVNFIKATSGGTKVRVFKHRKQSSPWDCTVYSGAITQASGFRAQMLERVQSGQRLLFMTSSQREAKRVERAIARVAPSVKTIRIDSQTNQQGQFRSFFQSPDVWLEANQPDVLILSPSAKSGVSIQGGVSVENAYFDAVLGYFPTLATDTHMQLLGRFRPPVPRIVFIPEFILGSGDESLWKPSAVRRRLEINAKCLASVYEVEDLLTLPEDRAELAARIESAVFDYLAVSKTVSGLQKFIARHALVERLESAGHLVQCLTLKADAAVATLWKEVQQEIWQEEAEAISTMRLDPEVHTVDWARKTLDSLECTYETRLIALKVLWRHEFPGILFDDFEEAYEALCYRDGAMRRGVLLQAKVENLDAAKESDREAVETIFKGSLRPLHRLPREHIKARLIAETGVLSLLDGNPYSNQDPRAIAIKEKALHYANEIYYQLRLQIKPDQTPVEIAHKLLKKLAIDKGKKERPGDIQLVARPGRREEKRDNVYRIDLSVNPVRARLLEAARRKLYSSVSSICNKEVTNLRIDDTTQDQQVLPHPKEWVGAVVTRAGALGRWVIEAISDVGASIKQLDGWGFASQVPLDELSLLE</sequence>
<organism evidence="3 4">
    <name type="scientific">Trichocoleus desertorum GB2-A4</name>
    <dbReference type="NCBI Taxonomy" id="2933944"/>
    <lineage>
        <taxon>Bacteria</taxon>
        <taxon>Bacillati</taxon>
        <taxon>Cyanobacteriota</taxon>
        <taxon>Cyanophyceae</taxon>
        <taxon>Leptolyngbyales</taxon>
        <taxon>Trichocoleusaceae</taxon>
        <taxon>Trichocoleus</taxon>
    </lineage>
</organism>
<dbReference type="InterPro" id="IPR034154">
    <property type="entry name" value="TOPRIM_DnaG/twinkle"/>
</dbReference>
<dbReference type="EMBL" id="JAMPKM010000025">
    <property type="protein sequence ID" value="MEP0820318.1"/>
    <property type="molecule type" value="Genomic_DNA"/>
</dbReference>
<evidence type="ECO:0000256" key="1">
    <source>
        <dbReference type="SAM" id="MobiDB-lite"/>
    </source>
</evidence>
<feature type="domain" description="DUF3854" evidence="2">
    <location>
        <begin position="254"/>
        <end position="372"/>
    </location>
</feature>